<dbReference type="OrthoDB" id="2535105at2759"/>
<protein>
    <submittedName>
        <fullName evidence="1">Uncharacterized protein</fullName>
    </submittedName>
</protein>
<organism evidence="1 2">
    <name type="scientific">Ceriporiopsis subvermispora (strain B)</name>
    <name type="common">White-rot fungus</name>
    <name type="synonym">Gelatoporia subvermispora</name>
    <dbReference type="NCBI Taxonomy" id="914234"/>
    <lineage>
        <taxon>Eukaryota</taxon>
        <taxon>Fungi</taxon>
        <taxon>Dikarya</taxon>
        <taxon>Basidiomycota</taxon>
        <taxon>Agaricomycotina</taxon>
        <taxon>Agaricomycetes</taxon>
        <taxon>Polyporales</taxon>
        <taxon>Gelatoporiaceae</taxon>
        <taxon>Gelatoporia</taxon>
    </lineage>
</organism>
<name>M2QW96_CERS8</name>
<sequence>MTSLPGHLQLDGTLGAIQIETMLSCVLYGVTVMQTYVYFNHSDRDSTLYKIAVSLSAKIIWHDLLKMLNTFHAAIFCHTAYTYTVTDYCDPGAMTKETWSSNTFITAAMNLGVRGLFSLRIWRCESIVLWLISLRYSDFCPVSGKHWTLAPMVIALSLGEFLLPLSTATSPSFIGSMPNSILQWPLVSRLMH</sequence>
<evidence type="ECO:0000313" key="1">
    <source>
        <dbReference type="EMBL" id="EMD36380.1"/>
    </source>
</evidence>
<proteinExistence type="predicted"/>
<dbReference type="AlphaFoldDB" id="M2QW96"/>
<accession>M2QW96</accession>
<keyword evidence="2" id="KW-1185">Reference proteome</keyword>
<dbReference type="Proteomes" id="UP000016930">
    <property type="component" value="Unassembled WGS sequence"/>
</dbReference>
<dbReference type="HOGENOM" id="CLU_1415000_0_0_1"/>
<evidence type="ECO:0000313" key="2">
    <source>
        <dbReference type="Proteomes" id="UP000016930"/>
    </source>
</evidence>
<dbReference type="EMBL" id="KB445798">
    <property type="protein sequence ID" value="EMD36380.1"/>
    <property type="molecule type" value="Genomic_DNA"/>
</dbReference>
<reference evidence="1 2" key="1">
    <citation type="journal article" date="2012" name="Proc. Natl. Acad. Sci. U.S.A.">
        <title>Comparative genomics of Ceriporiopsis subvermispora and Phanerochaete chrysosporium provide insight into selective ligninolysis.</title>
        <authorList>
            <person name="Fernandez-Fueyo E."/>
            <person name="Ruiz-Duenas F.J."/>
            <person name="Ferreira P."/>
            <person name="Floudas D."/>
            <person name="Hibbett D.S."/>
            <person name="Canessa P."/>
            <person name="Larrondo L.F."/>
            <person name="James T.Y."/>
            <person name="Seelenfreund D."/>
            <person name="Lobos S."/>
            <person name="Polanco R."/>
            <person name="Tello M."/>
            <person name="Honda Y."/>
            <person name="Watanabe T."/>
            <person name="Watanabe T."/>
            <person name="Ryu J.S."/>
            <person name="Kubicek C.P."/>
            <person name="Schmoll M."/>
            <person name="Gaskell J."/>
            <person name="Hammel K.E."/>
            <person name="St John F.J."/>
            <person name="Vanden Wymelenberg A."/>
            <person name="Sabat G."/>
            <person name="Splinter BonDurant S."/>
            <person name="Syed K."/>
            <person name="Yadav J.S."/>
            <person name="Doddapaneni H."/>
            <person name="Subramanian V."/>
            <person name="Lavin J.L."/>
            <person name="Oguiza J.A."/>
            <person name="Perez G."/>
            <person name="Pisabarro A.G."/>
            <person name="Ramirez L."/>
            <person name="Santoyo F."/>
            <person name="Master E."/>
            <person name="Coutinho P.M."/>
            <person name="Henrissat B."/>
            <person name="Lombard V."/>
            <person name="Magnuson J.K."/>
            <person name="Kuees U."/>
            <person name="Hori C."/>
            <person name="Igarashi K."/>
            <person name="Samejima M."/>
            <person name="Held B.W."/>
            <person name="Barry K.W."/>
            <person name="LaButti K.M."/>
            <person name="Lapidus A."/>
            <person name="Lindquist E.A."/>
            <person name="Lucas S.M."/>
            <person name="Riley R."/>
            <person name="Salamov A.A."/>
            <person name="Hoffmeister D."/>
            <person name="Schwenk D."/>
            <person name="Hadar Y."/>
            <person name="Yarden O."/>
            <person name="de Vries R.P."/>
            <person name="Wiebenga A."/>
            <person name="Stenlid J."/>
            <person name="Eastwood D."/>
            <person name="Grigoriev I.V."/>
            <person name="Berka R.M."/>
            <person name="Blanchette R.A."/>
            <person name="Kersten P."/>
            <person name="Martinez A.T."/>
            <person name="Vicuna R."/>
            <person name="Cullen D."/>
        </authorList>
    </citation>
    <scope>NUCLEOTIDE SEQUENCE [LARGE SCALE GENOMIC DNA]</scope>
    <source>
        <strain evidence="1 2">B</strain>
    </source>
</reference>
<gene>
    <name evidence="1" type="ORF">CERSUDRAFT_84517</name>
</gene>